<dbReference type="InterPro" id="IPR049591">
    <property type="entry name" value="CE4_u4-like"/>
</dbReference>
<evidence type="ECO:0000313" key="1">
    <source>
        <dbReference type="EMBL" id="MBD3664570.1"/>
    </source>
</evidence>
<evidence type="ECO:0000313" key="2">
    <source>
        <dbReference type="Proteomes" id="UP000635142"/>
    </source>
</evidence>
<dbReference type="Gene3D" id="3.20.20.370">
    <property type="entry name" value="Glycoside hydrolase/deacetylase"/>
    <property type="match status" value="1"/>
</dbReference>
<sequence>MKPDWNPLQRELARFRTERVPLPLWWRDDDATRDTMALQRLLGVSEGLDIPVHLAVIPRPATADLAAVIKDAPGAVPLVHGWAHENHAPDGQKKAEFGHPRAAAIDEARSGLRRLKSLFGARLLPMFVPPWNRIDPDIANALPHLGYTALSTYTPRAARKEAGLVQINTHVDPIHWKAGGGLMPVDRIIAALVQTLQDRRRGRTDHLEPLGFLSHHLVHDDATWAFTKHCLETLLQGGATPCNLLDMKDDLP</sequence>
<dbReference type="InterPro" id="IPR011330">
    <property type="entry name" value="Glyco_hydro/deAcase_b/a-brl"/>
</dbReference>
<dbReference type="AlphaFoldDB" id="A0A927HGT0"/>
<dbReference type="CDD" id="cd10928">
    <property type="entry name" value="CE4_u4"/>
    <property type="match status" value="1"/>
</dbReference>
<dbReference type="SUPFAM" id="SSF88713">
    <property type="entry name" value="Glycoside hydrolase/deacetylase"/>
    <property type="match status" value="1"/>
</dbReference>
<name>A0A927HGT0_9RHOB</name>
<keyword evidence="2" id="KW-1185">Reference proteome</keyword>
<organism evidence="1 2">
    <name type="scientific">Sulfitobacter aestuariivivens</name>
    <dbReference type="NCBI Taxonomy" id="2766981"/>
    <lineage>
        <taxon>Bacteria</taxon>
        <taxon>Pseudomonadati</taxon>
        <taxon>Pseudomonadota</taxon>
        <taxon>Alphaproteobacteria</taxon>
        <taxon>Rhodobacterales</taxon>
        <taxon>Roseobacteraceae</taxon>
        <taxon>Sulfitobacter</taxon>
    </lineage>
</organism>
<dbReference type="GO" id="GO:0005975">
    <property type="term" value="P:carbohydrate metabolic process"/>
    <property type="evidence" value="ECO:0007669"/>
    <property type="project" value="InterPro"/>
</dbReference>
<reference evidence="1" key="1">
    <citation type="submission" date="2020-08" db="EMBL/GenBank/DDBJ databases">
        <title>Sulfitobacter aestuariivivens sp. nov., isolated from a tidal flat.</title>
        <authorList>
            <person name="Park S."/>
            <person name="Yoon J.-H."/>
        </authorList>
    </citation>
    <scope>NUCLEOTIDE SEQUENCE</scope>
    <source>
        <strain evidence="1">TSTF-M16</strain>
    </source>
</reference>
<accession>A0A927HGT0</accession>
<dbReference type="EMBL" id="JACTAG010000002">
    <property type="protein sequence ID" value="MBD3664570.1"/>
    <property type="molecule type" value="Genomic_DNA"/>
</dbReference>
<proteinExistence type="predicted"/>
<gene>
    <name evidence="1" type="ORF">H9Q16_11600</name>
</gene>
<dbReference type="RefSeq" id="WP_191075594.1">
    <property type="nucleotide sequence ID" value="NZ_JACTAG010000002.1"/>
</dbReference>
<comment type="caution">
    <text evidence="1">The sequence shown here is derived from an EMBL/GenBank/DDBJ whole genome shotgun (WGS) entry which is preliminary data.</text>
</comment>
<protein>
    <submittedName>
        <fullName evidence="1">Polysaccharide deacetylase family protein</fullName>
    </submittedName>
</protein>
<dbReference type="Proteomes" id="UP000635142">
    <property type="component" value="Unassembled WGS sequence"/>
</dbReference>